<dbReference type="GeneID" id="39588337"/>
<dbReference type="EMBL" id="RSCE01000018">
    <property type="protein sequence ID" value="RSH77160.1"/>
    <property type="molecule type" value="Genomic_DNA"/>
</dbReference>
<accession>A0A427XE11</accession>
<evidence type="ECO:0000313" key="2">
    <source>
        <dbReference type="EMBL" id="RSH77160.1"/>
    </source>
</evidence>
<organism evidence="2 3">
    <name type="scientific">Apiotrichum porosum</name>
    <dbReference type="NCBI Taxonomy" id="105984"/>
    <lineage>
        <taxon>Eukaryota</taxon>
        <taxon>Fungi</taxon>
        <taxon>Dikarya</taxon>
        <taxon>Basidiomycota</taxon>
        <taxon>Agaricomycotina</taxon>
        <taxon>Tremellomycetes</taxon>
        <taxon>Trichosporonales</taxon>
        <taxon>Trichosporonaceae</taxon>
        <taxon>Apiotrichum</taxon>
    </lineage>
</organism>
<dbReference type="Proteomes" id="UP000279236">
    <property type="component" value="Unassembled WGS sequence"/>
</dbReference>
<evidence type="ECO:0000256" key="1">
    <source>
        <dbReference type="SAM" id="Phobius"/>
    </source>
</evidence>
<protein>
    <submittedName>
        <fullName evidence="2">Uncharacterized protein</fullName>
    </submittedName>
</protein>
<evidence type="ECO:0000313" key="3">
    <source>
        <dbReference type="Proteomes" id="UP000279236"/>
    </source>
</evidence>
<gene>
    <name evidence="2" type="ORF">EHS24_003794</name>
</gene>
<comment type="caution">
    <text evidence="2">The sequence shown here is derived from an EMBL/GenBank/DDBJ whole genome shotgun (WGS) entry which is preliminary data.</text>
</comment>
<keyword evidence="1" id="KW-0472">Membrane</keyword>
<feature type="transmembrane region" description="Helical" evidence="1">
    <location>
        <begin position="20"/>
        <end position="37"/>
    </location>
</feature>
<keyword evidence="1" id="KW-0812">Transmembrane</keyword>
<reference evidence="2 3" key="1">
    <citation type="submission" date="2018-11" db="EMBL/GenBank/DDBJ databases">
        <title>Genome sequence of Apiotrichum porosum DSM 27194.</title>
        <authorList>
            <person name="Aliyu H."/>
            <person name="Gorte O."/>
            <person name="Ochsenreither K."/>
        </authorList>
    </citation>
    <scope>NUCLEOTIDE SEQUENCE [LARGE SCALE GENOMIC DNA]</scope>
    <source>
        <strain evidence="2 3">DSM 27194</strain>
    </source>
</reference>
<name>A0A427XE11_9TREE</name>
<sequence>MSSSGLKHIWRQVGPSCGDAVTWLLLISGTASLTVYADRKFGPSKRAAIRIQKLTARMEWEQDQVELQKWWTAYYQGGYMPVSVAEFSRGLASALAEWKAQTPESLRLALEQAEQSAPQQEEPVAEPVLDRDLWPGGAVEEHGITAAKYVVG</sequence>
<keyword evidence="1" id="KW-1133">Transmembrane helix</keyword>
<proteinExistence type="predicted"/>
<dbReference type="RefSeq" id="XP_028472307.1">
    <property type="nucleotide sequence ID" value="XM_028619438.1"/>
</dbReference>
<keyword evidence="3" id="KW-1185">Reference proteome</keyword>
<dbReference type="AlphaFoldDB" id="A0A427XE11"/>